<dbReference type="Gene3D" id="3.30.160.20">
    <property type="match status" value="1"/>
</dbReference>
<dbReference type="SMART" id="SM00535">
    <property type="entry name" value="RIBOc"/>
    <property type="match status" value="1"/>
</dbReference>
<dbReference type="PANTHER" id="PTHR11207">
    <property type="entry name" value="RIBONUCLEASE III"/>
    <property type="match status" value="1"/>
</dbReference>
<dbReference type="STRING" id="1797711.A2870_03710"/>
<dbReference type="InterPro" id="IPR000999">
    <property type="entry name" value="RNase_III_dom"/>
</dbReference>
<dbReference type="HAMAP" id="MF_00104">
    <property type="entry name" value="RNase_III"/>
    <property type="match status" value="1"/>
</dbReference>
<dbReference type="GO" id="GO:0046872">
    <property type="term" value="F:metal ion binding"/>
    <property type="evidence" value="ECO:0007669"/>
    <property type="project" value="UniProtKB-KW"/>
</dbReference>
<dbReference type="GO" id="GO:0005737">
    <property type="term" value="C:cytoplasm"/>
    <property type="evidence" value="ECO:0007669"/>
    <property type="project" value="UniProtKB-SubCell"/>
</dbReference>
<keyword evidence="8 9" id="KW-0694">RNA-binding</keyword>
<dbReference type="InterPro" id="IPR011907">
    <property type="entry name" value="RNase_III"/>
</dbReference>
<comment type="catalytic activity">
    <reaction evidence="1 9">
        <text>Endonucleolytic cleavage to 5'-phosphomonoester.</text>
        <dbReference type="EC" id="3.1.26.3"/>
    </reaction>
</comment>
<feature type="domain" description="RNase III" evidence="11">
    <location>
        <begin position="10"/>
        <end position="139"/>
    </location>
</feature>
<evidence type="ECO:0000313" key="13">
    <source>
        <dbReference type="Proteomes" id="UP000179102"/>
    </source>
</evidence>
<name>A0A1F5G5V8_9BACT</name>
<keyword evidence="9" id="KW-0460">Magnesium</keyword>
<protein>
    <recommendedName>
        <fullName evidence="9">Ribonuclease 3</fullName>
        <ecNumber evidence="9">3.1.26.3</ecNumber>
    </recommendedName>
    <alternativeName>
        <fullName evidence="9">Ribonuclease III</fullName>
        <shortName evidence="9">RNase III</shortName>
    </alternativeName>
</protein>
<organism evidence="12 13">
    <name type="scientific">Candidatus Curtissbacteria bacterium RIFCSPHIGHO2_01_FULL_41_11</name>
    <dbReference type="NCBI Taxonomy" id="1797711"/>
    <lineage>
        <taxon>Bacteria</taxon>
        <taxon>Candidatus Curtissiibacteriota</taxon>
    </lineage>
</organism>
<feature type="active site" evidence="9">
    <location>
        <position position="128"/>
    </location>
</feature>
<evidence type="ECO:0000256" key="5">
    <source>
        <dbReference type="ARBA" id="ARBA00022722"/>
    </source>
</evidence>
<evidence type="ECO:0000259" key="10">
    <source>
        <dbReference type="PROSITE" id="PS50137"/>
    </source>
</evidence>
<feature type="binding site" evidence="9">
    <location>
        <position position="52"/>
    </location>
    <ligand>
        <name>Mg(2+)</name>
        <dbReference type="ChEBI" id="CHEBI:18420"/>
    </ligand>
</feature>
<feature type="active site" evidence="9">
    <location>
        <position position="56"/>
    </location>
</feature>
<keyword evidence="9" id="KW-0819">tRNA processing</keyword>
<dbReference type="PROSITE" id="PS50142">
    <property type="entry name" value="RNASE_3_2"/>
    <property type="match status" value="1"/>
</dbReference>
<dbReference type="SUPFAM" id="SSF54768">
    <property type="entry name" value="dsRNA-binding domain-like"/>
    <property type="match status" value="1"/>
</dbReference>
<evidence type="ECO:0000256" key="2">
    <source>
        <dbReference type="ARBA" id="ARBA00010183"/>
    </source>
</evidence>
<accession>A0A1F5G5V8</accession>
<evidence type="ECO:0000259" key="11">
    <source>
        <dbReference type="PROSITE" id="PS50142"/>
    </source>
</evidence>
<keyword evidence="9" id="KW-0479">Metal-binding</keyword>
<dbReference type="GO" id="GO:0019843">
    <property type="term" value="F:rRNA binding"/>
    <property type="evidence" value="ECO:0007669"/>
    <property type="project" value="UniProtKB-KW"/>
</dbReference>
<keyword evidence="3 9" id="KW-0698">rRNA processing</keyword>
<reference evidence="12 13" key="1">
    <citation type="journal article" date="2016" name="Nat. Commun.">
        <title>Thousands of microbial genomes shed light on interconnected biogeochemical processes in an aquifer system.</title>
        <authorList>
            <person name="Anantharaman K."/>
            <person name="Brown C.T."/>
            <person name="Hug L.A."/>
            <person name="Sharon I."/>
            <person name="Castelle C.J."/>
            <person name="Probst A.J."/>
            <person name="Thomas B.C."/>
            <person name="Singh A."/>
            <person name="Wilkins M.J."/>
            <person name="Karaoz U."/>
            <person name="Brodie E.L."/>
            <person name="Williams K.H."/>
            <person name="Hubbard S.S."/>
            <person name="Banfield J.F."/>
        </authorList>
    </citation>
    <scope>NUCLEOTIDE SEQUENCE [LARGE SCALE GENOMIC DNA]</scope>
</reference>
<dbReference type="PANTHER" id="PTHR11207:SF0">
    <property type="entry name" value="RIBONUCLEASE 3"/>
    <property type="match status" value="1"/>
</dbReference>
<evidence type="ECO:0000313" key="12">
    <source>
        <dbReference type="EMBL" id="OGD87227.1"/>
    </source>
</evidence>
<dbReference type="SUPFAM" id="SSF69065">
    <property type="entry name" value="RNase III domain-like"/>
    <property type="match status" value="1"/>
</dbReference>
<dbReference type="Pfam" id="PF14622">
    <property type="entry name" value="Ribonucleas_3_3"/>
    <property type="match status" value="1"/>
</dbReference>
<evidence type="ECO:0000256" key="7">
    <source>
        <dbReference type="ARBA" id="ARBA00022801"/>
    </source>
</evidence>
<dbReference type="GO" id="GO:0003725">
    <property type="term" value="F:double-stranded RNA binding"/>
    <property type="evidence" value="ECO:0007669"/>
    <property type="project" value="TreeGrafter"/>
</dbReference>
<keyword evidence="5 9" id="KW-0540">Nuclease</keyword>
<feature type="binding site" evidence="9">
    <location>
        <position position="128"/>
    </location>
    <ligand>
        <name>Mg(2+)</name>
        <dbReference type="ChEBI" id="CHEBI:18420"/>
    </ligand>
</feature>
<comment type="subunit">
    <text evidence="9">Homodimer.</text>
</comment>
<comment type="cofactor">
    <cofactor evidence="9">
        <name>Mg(2+)</name>
        <dbReference type="ChEBI" id="CHEBI:18420"/>
    </cofactor>
</comment>
<dbReference type="EC" id="3.1.26.3" evidence="9"/>
<dbReference type="InterPro" id="IPR036389">
    <property type="entry name" value="RNase_III_sf"/>
</dbReference>
<dbReference type="Gene3D" id="1.10.1520.10">
    <property type="entry name" value="Ribonuclease III domain"/>
    <property type="match status" value="1"/>
</dbReference>
<dbReference type="GO" id="GO:0004525">
    <property type="term" value="F:ribonuclease III activity"/>
    <property type="evidence" value="ECO:0007669"/>
    <property type="project" value="UniProtKB-UniRule"/>
</dbReference>
<dbReference type="EMBL" id="MFAZ01000018">
    <property type="protein sequence ID" value="OGD87227.1"/>
    <property type="molecule type" value="Genomic_DNA"/>
</dbReference>
<dbReference type="GO" id="GO:0008033">
    <property type="term" value="P:tRNA processing"/>
    <property type="evidence" value="ECO:0007669"/>
    <property type="project" value="UniProtKB-KW"/>
</dbReference>
<dbReference type="SMART" id="SM00358">
    <property type="entry name" value="DSRM"/>
    <property type="match status" value="1"/>
</dbReference>
<dbReference type="Proteomes" id="UP000179102">
    <property type="component" value="Unassembled WGS sequence"/>
</dbReference>
<comment type="similarity">
    <text evidence="2">Belongs to the ribonuclease III family.</text>
</comment>
<proteinExistence type="inferred from homology"/>
<dbReference type="Pfam" id="PF00035">
    <property type="entry name" value="dsrm"/>
    <property type="match status" value="1"/>
</dbReference>
<keyword evidence="6 9" id="KW-0255">Endonuclease</keyword>
<dbReference type="NCBIfam" id="TIGR02191">
    <property type="entry name" value="RNaseIII"/>
    <property type="match status" value="1"/>
</dbReference>
<dbReference type="CDD" id="cd10845">
    <property type="entry name" value="DSRM_RNAse_III_family"/>
    <property type="match status" value="1"/>
</dbReference>
<dbReference type="InterPro" id="IPR014720">
    <property type="entry name" value="dsRBD_dom"/>
</dbReference>
<feature type="binding site" evidence="9">
    <location>
        <position position="125"/>
    </location>
    <ligand>
        <name>Mg(2+)</name>
        <dbReference type="ChEBI" id="CHEBI:18420"/>
    </ligand>
</feature>
<comment type="caution">
    <text evidence="12">The sequence shown here is derived from an EMBL/GenBank/DDBJ whole genome shotgun (WGS) entry which is preliminary data.</text>
</comment>
<keyword evidence="4 9" id="KW-0507">mRNA processing</keyword>
<dbReference type="PROSITE" id="PS00517">
    <property type="entry name" value="RNASE_3_1"/>
    <property type="match status" value="1"/>
</dbReference>
<comment type="function">
    <text evidence="9">Digests double-stranded RNA. Involved in the processing of primary rRNA transcript to yield the immediate precursors to the large and small rRNAs (23S and 16S). Processes some mRNAs, and tRNAs when they are encoded in the rRNA operon. Processes pre-crRNA and tracrRNA of type II CRISPR loci if present in the organism.</text>
</comment>
<evidence type="ECO:0000256" key="3">
    <source>
        <dbReference type="ARBA" id="ARBA00022552"/>
    </source>
</evidence>
<keyword evidence="7 9" id="KW-0378">Hydrolase</keyword>
<evidence type="ECO:0000256" key="1">
    <source>
        <dbReference type="ARBA" id="ARBA00000109"/>
    </source>
</evidence>
<evidence type="ECO:0000256" key="9">
    <source>
        <dbReference type="HAMAP-Rule" id="MF_00104"/>
    </source>
</evidence>
<dbReference type="AlphaFoldDB" id="A0A1F5G5V8"/>
<dbReference type="GO" id="GO:0010468">
    <property type="term" value="P:regulation of gene expression"/>
    <property type="evidence" value="ECO:0007669"/>
    <property type="project" value="TreeGrafter"/>
</dbReference>
<dbReference type="CDD" id="cd00593">
    <property type="entry name" value="RIBOc"/>
    <property type="match status" value="1"/>
</dbReference>
<gene>
    <name evidence="9" type="primary">rnc</name>
    <name evidence="12" type="ORF">A2870_03710</name>
</gene>
<sequence length="237" mass="26485">MNTLQPSSPVSKLQNAIGINFANEKFLKNAFIHRSYLNEHKNFTGQSNERMEFLGDSVLSLVVSKFLFENLPDSTEGDLTQLRAALVRTETLAKLAENLDLGHYLFLSKGEEDTGGRTNTTILANTFEALIGAIFLDQGLEKSEKFLEKNILSNWKELAESAVSDNKSKLQEILQRKKHKSPTYKLINSWGPDHERKFKVGVYLDDKLLGAGVGRNKQTAAQSAARDALLKVDRTIS</sequence>
<dbReference type="PROSITE" id="PS50137">
    <property type="entry name" value="DS_RBD"/>
    <property type="match status" value="1"/>
</dbReference>
<feature type="domain" description="DRBM" evidence="10">
    <location>
        <begin position="165"/>
        <end position="234"/>
    </location>
</feature>
<keyword evidence="9" id="KW-0963">Cytoplasm</keyword>
<evidence type="ECO:0000256" key="6">
    <source>
        <dbReference type="ARBA" id="ARBA00022759"/>
    </source>
</evidence>
<dbReference type="GO" id="GO:0006397">
    <property type="term" value="P:mRNA processing"/>
    <property type="evidence" value="ECO:0007669"/>
    <property type="project" value="UniProtKB-UniRule"/>
</dbReference>
<comment type="subcellular location">
    <subcellularLocation>
        <location evidence="9">Cytoplasm</location>
    </subcellularLocation>
</comment>
<dbReference type="GO" id="GO:0006364">
    <property type="term" value="P:rRNA processing"/>
    <property type="evidence" value="ECO:0007669"/>
    <property type="project" value="UniProtKB-UniRule"/>
</dbReference>
<evidence type="ECO:0000256" key="8">
    <source>
        <dbReference type="ARBA" id="ARBA00022884"/>
    </source>
</evidence>
<evidence type="ECO:0000256" key="4">
    <source>
        <dbReference type="ARBA" id="ARBA00022664"/>
    </source>
</evidence>
<keyword evidence="9" id="KW-0699">rRNA-binding</keyword>
<dbReference type="FunFam" id="1.10.1520.10:FF:000001">
    <property type="entry name" value="Ribonuclease 3"/>
    <property type="match status" value="1"/>
</dbReference>